<comment type="caution">
    <text evidence="1">The sequence shown here is derived from an EMBL/GenBank/DDBJ whole genome shotgun (WGS) entry which is preliminary data.</text>
</comment>
<accession>A0A4U5NA25</accession>
<name>A0A4U5NA25_STECR</name>
<organism evidence="1 2">
    <name type="scientific">Steinernema carpocapsae</name>
    <name type="common">Entomopathogenic nematode</name>
    <dbReference type="NCBI Taxonomy" id="34508"/>
    <lineage>
        <taxon>Eukaryota</taxon>
        <taxon>Metazoa</taxon>
        <taxon>Ecdysozoa</taxon>
        <taxon>Nematoda</taxon>
        <taxon>Chromadorea</taxon>
        <taxon>Rhabditida</taxon>
        <taxon>Tylenchina</taxon>
        <taxon>Panagrolaimomorpha</taxon>
        <taxon>Strongyloidoidea</taxon>
        <taxon>Steinernematidae</taxon>
        <taxon>Steinernema</taxon>
    </lineage>
</organism>
<dbReference type="AlphaFoldDB" id="A0A4U5NA25"/>
<dbReference type="EMBL" id="AZBU02000004">
    <property type="protein sequence ID" value="TKR79778.1"/>
    <property type="molecule type" value="Genomic_DNA"/>
</dbReference>
<reference evidence="1 2" key="2">
    <citation type="journal article" date="2019" name="G3 (Bethesda)">
        <title>Hybrid Assembly of the Genome of the Entomopathogenic Nematode Steinernema carpocapsae Identifies the X-Chromosome.</title>
        <authorList>
            <person name="Serra L."/>
            <person name="Macchietto M."/>
            <person name="Macias-Munoz A."/>
            <person name="McGill C.J."/>
            <person name="Rodriguez I.M."/>
            <person name="Rodriguez B."/>
            <person name="Murad R."/>
            <person name="Mortazavi A."/>
        </authorList>
    </citation>
    <scope>NUCLEOTIDE SEQUENCE [LARGE SCALE GENOMIC DNA]</scope>
    <source>
        <strain evidence="1 2">ALL</strain>
    </source>
</reference>
<reference evidence="1 2" key="1">
    <citation type="journal article" date="2015" name="Genome Biol.">
        <title>Comparative genomics of Steinernema reveals deeply conserved gene regulatory networks.</title>
        <authorList>
            <person name="Dillman A.R."/>
            <person name="Macchietto M."/>
            <person name="Porter C.F."/>
            <person name="Rogers A."/>
            <person name="Williams B."/>
            <person name="Antoshechkin I."/>
            <person name="Lee M.M."/>
            <person name="Goodwin Z."/>
            <person name="Lu X."/>
            <person name="Lewis E.E."/>
            <person name="Goodrich-Blair H."/>
            <person name="Stock S.P."/>
            <person name="Adams B.J."/>
            <person name="Sternberg P.W."/>
            <person name="Mortazavi A."/>
        </authorList>
    </citation>
    <scope>NUCLEOTIDE SEQUENCE [LARGE SCALE GENOMIC DNA]</scope>
    <source>
        <strain evidence="1 2">ALL</strain>
    </source>
</reference>
<dbReference type="Proteomes" id="UP000298663">
    <property type="component" value="Unassembled WGS sequence"/>
</dbReference>
<sequence>MDHAKRHPLEAKNLDLIRSLITPKIFCFKRLHPVDIVHCFCAVRRLVFKDVMRSNRVNDSCIRNVQQQRQLVVQNTKLVKEILIISKAVRKAKLSGNYEEAEKLSKKRNSKFIEQTTDNLELCNFGNDYMSITQKDGCPKIGMRRAGTAMIVSSFRAVQAVRPTKHLAPSAKNDRT</sequence>
<evidence type="ECO:0000313" key="1">
    <source>
        <dbReference type="EMBL" id="TKR79778.1"/>
    </source>
</evidence>
<evidence type="ECO:0000313" key="2">
    <source>
        <dbReference type="Proteomes" id="UP000298663"/>
    </source>
</evidence>
<proteinExistence type="predicted"/>
<gene>
    <name evidence="1" type="ORF">L596_013946</name>
</gene>
<protein>
    <submittedName>
        <fullName evidence="1">Uncharacterized protein</fullName>
    </submittedName>
</protein>
<keyword evidence="2" id="KW-1185">Reference proteome</keyword>